<comment type="caution">
    <text evidence="2">The sequence shown here is derived from an EMBL/GenBank/DDBJ whole genome shotgun (WGS) entry which is preliminary data.</text>
</comment>
<dbReference type="EMBL" id="AZIM01005704">
    <property type="protein sequence ID" value="ETE59284.1"/>
    <property type="molecule type" value="Genomic_DNA"/>
</dbReference>
<evidence type="ECO:0000313" key="2">
    <source>
        <dbReference type="EMBL" id="ETE59284.1"/>
    </source>
</evidence>
<feature type="compositionally biased region" description="Basic and acidic residues" evidence="1">
    <location>
        <begin position="188"/>
        <end position="234"/>
    </location>
</feature>
<feature type="compositionally biased region" description="Low complexity" evidence="1">
    <location>
        <begin position="156"/>
        <end position="175"/>
    </location>
</feature>
<accession>V8NAI1</accession>
<reference evidence="2 3" key="1">
    <citation type="journal article" date="2013" name="Proc. Natl. Acad. Sci. U.S.A.">
        <title>The king cobra genome reveals dynamic gene evolution and adaptation in the snake venom system.</title>
        <authorList>
            <person name="Vonk F.J."/>
            <person name="Casewell N.R."/>
            <person name="Henkel C.V."/>
            <person name="Heimberg A.M."/>
            <person name="Jansen H.J."/>
            <person name="McCleary R.J."/>
            <person name="Kerkkamp H.M."/>
            <person name="Vos R.A."/>
            <person name="Guerreiro I."/>
            <person name="Calvete J.J."/>
            <person name="Wuster W."/>
            <person name="Woods A.E."/>
            <person name="Logan J.M."/>
            <person name="Harrison R.A."/>
            <person name="Castoe T.A."/>
            <person name="de Koning A.P."/>
            <person name="Pollock D.D."/>
            <person name="Yandell M."/>
            <person name="Calderon D."/>
            <person name="Renjifo C."/>
            <person name="Currier R.B."/>
            <person name="Salgado D."/>
            <person name="Pla D."/>
            <person name="Sanz L."/>
            <person name="Hyder A.S."/>
            <person name="Ribeiro J.M."/>
            <person name="Arntzen J.W."/>
            <person name="van den Thillart G.E."/>
            <person name="Boetzer M."/>
            <person name="Pirovano W."/>
            <person name="Dirks R.P."/>
            <person name="Spaink H.P."/>
            <person name="Duboule D."/>
            <person name="McGlinn E."/>
            <person name="Kini R.M."/>
            <person name="Richardson M.K."/>
        </authorList>
    </citation>
    <scope>NUCLEOTIDE SEQUENCE</scope>
    <source>
        <tissue evidence="2">Blood</tissue>
    </source>
</reference>
<dbReference type="AlphaFoldDB" id="V8NAI1"/>
<feature type="region of interest" description="Disordered" evidence="1">
    <location>
        <begin position="153"/>
        <end position="246"/>
    </location>
</feature>
<evidence type="ECO:0000256" key="1">
    <source>
        <dbReference type="SAM" id="MobiDB-lite"/>
    </source>
</evidence>
<evidence type="ECO:0000313" key="3">
    <source>
        <dbReference type="Proteomes" id="UP000018936"/>
    </source>
</evidence>
<name>V8NAI1_OPHHA</name>
<feature type="region of interest" description="Disordered" evidence="1">
    <location>
        <begin position="1"/>
        <end position="46"/>
    </location>
</feature>
<protein>
    <submittedName>
        <fullName evidence="2">Apoptotic chromatin condensation inducer in the nucleus</fullName>
    </submittedName>
</protein>
<keyword evidence="3" id="KW-1185">Reference proteome</keyword>
<organism evidence="2 3">
    <name type="scientific">Ophiophagus hannah</name>
    <name type="common">King cobra</name>
    <name type="synonym">Naja hannah</name>
    <dbReference type="NCBI Taxonomy" id="8665"/>
    <lineage>
        <taxon>Eukaryota</taxon>
        <taxon>Metazoa</taxon>
        <taxon>Chordata</taxon>
        <taxon>Craniata</taxon>
        <taxon>Vertebrata</taxon>
        <taxon>Euteleostomi</taxon>
        <taxon>Lepidosauria</taxon>
        <taxon>Squamata</taxon>
        <taxon>Bifurcata</taxon>
        <taxon>Unidentata</taxon>
        <taxon>Episquamata</taxon>
        <taxon>Toxicofera</taxon>
        <taxon>Serpentes</taxon>
        <taxon>Colubroidea</taxon>
        <taxon>Elapidae</taxon>
        <taxon>Elapinae</taxon>
        <taxon>Ophiophagus</taxon>
    </lineage>
</organism>
<feature type="non-terminal residue" evidence="2">
    <location>
        <position position="1"/>
    </location>
</feature>
<feature type="compositionally biased region" description="Basic and acidic residues" evidence="1">
    <location>
        <begin position="14"/>
        <end position="25"/>
    </location>
</feature>
<sequence>MLGMMEGRSRRRRDGREGGGWRESLKQSAGQEDLEERGPWGLDGLEGQSVQEAPTLHLNTHSPTPHLVSPEALGQHPVVDVPWQNVEGREADPLADRLGVGRVGKAELTPLGIFMSQLHLEPGAKEGGSIAGRALEGTALPDLCSRRSWHTGVRLPCRSSGGSPRGSRGSSGSCPWHTHCTTAPGHWAGERKKRERKRERERLRKKETEIERGRLRKIEKERLRKIERERERERRKSLRKKERDRD</sequence>
<gene>
    <name evidence="2" type="primary">Acin1</name>
    <name evidence="2" type="ORF">L345_14993</name>
</gene>
<dbReference type="Proteomes" id="UP000018936">
    <property type="component" value="Unassembled WGS sequence"/>
</dbReference>
<proteinExistence type="predicted"/>